<evidence type="ECO:0000259" key="1">
    <source>
        <dbReference type="Pfam" id="PF06827"/>
    </source>
</evidence>
<accession>A0ABY4FRH8</accession>
<evidence type="ECO:0000313" key="3">
    <source>
        <dbReference type="Proteomes" id="UP000831786"/>
    </source>
</evidence>
<proteinExistence type="predicted"/>
<feature type="domain" description="Zinc finger FPG/IleRS-type" evidence="1">
    <location>
        <begin position="3"/>
        <end position="13"/>
    </location>
</feature>
<dbReference type="Proteomes" id="UP000831786">
    <property type="component" value="Chromosome"/>
</dbReference>
<protein>
    <recommendedName>
        <fullName evidence="1">Zinc finger FPG/IleRS-type domain-containing protein</fullName>
    </recommendedName>
</protein>
<dbReference type="EMBL" id="CP095045">
    <property type="protein sequence ID" value="UOQ58876.1"/>
    <property type="molecule type" value="Genomic_DNA"/>
</dbReference>
<sequence length="15" mass="1934">MNRSSHFCPRCQRRR</sequence>
<dbReference type="Pfam" id="PF06827">
    <property type="entry name" value="zf-FPG_IleRS"/>
    <property type="match status" value="1"/>
</dbReference>
<organism evidence="2 3">
    <name type="scientific">Leucobacter allii</name>
    <dbReference type="NCBI Taxonomy" id="2932247"/>
    <lineage>
        <taxon>Bacteria</taxon>
        <taxon>Bacillati</taxon>
        <taxon>Actinomycetota</taxon>
        <taxon>Actinomycetes</taxon>
        <taxon>Micrococcales</taxon>
        <taxon>Microbacteriaceae</taxon>
        <taxon>Leucobacter</taxon>
    </lineage>
</organism>
<gene>
    <name evidence="2" type="ORF">MUN78_08045</name>
</gene>
<dbReference type="InterPro" id="IPR010663">
    <property type="entry name" value="Znf_FPG/IleRS"/>
</dbReference>
<keyword evidence="3" id="KW-1185">Reference proteome</keyword>
<name>A0ABY4FRH8_9MICO</name>
<evidence type="ECO:0000313" key="2">
    <source>
        <dbReference type="EMBL" id="UOQ58876.1"/>
    </source>
</evidence>
<reference evidence="2 3" key="1">
    <citation type="submission" date="2022-04" db="EMBL/GenBank/DDBJ databases">
        <title>Leucobacter sp. isolated from rhizosphere of garlic.</title>
        <authorList>
            <person name="Won M."/>
            <person name="Lee C.-M."/>
            <person name="Woen H.-Y."/>
            <person name="Kwon S.-W."/>
        </authorList>
    </citation>
    <scope>NUCLEOTIDE SEQUENCE [LARGE SCALE GENOMIC DNA]</scope>
    <source>
        <strain evidence="2 3">H21R-40</strain>
    </source>
</reference>